<dbReference type="SUPFAM" id="SSF50800">
    <property type="entry name" value="PK beta-barrel domain-like"/>
    <property type="match status" value="1"/>
</dbReference>
<dbReference type="Pfam" id="PF03476">
    <property type="entry name" value="MOSC_N"/>
    <property type="match status" value="1"/>
</dbReference>
<dbReference type="Pfam" id="PF03473">
    <property type="entry name" value="MOSC"/>
    <property type="match status" value="1"/>
</dbReference>
<proteinExistence type="predicted"/>
<dbReference type="OrthoDB" id="211216at2157"/>
<gene>
    <name evidence="2" type="ORF">GRX03_15115</name>
</gene>
<dbReference type="AlphaFoldDB" id="A0A6B0T3S1"/>
<name>A0A6B0T3S1_9EURY</name>
<dbReference type="GO" id="GO:0030170">
    <property type="term" value="F:pyridoxal phosphate binding"/>
    <property type="evidence" value="ECO:0007669"/>
    <property type="project" value="InterPro"/>
</dbReference>
<sequence>MPTLSQILVYPVKALDPVRLPRVSVSSAGGLAHDRIYGIKDEDGNYVHGKRTAAVHRLDTEYDPATKRLTGRVRGEGASHEFHLEDDRATLEAWLSEYFGTAVHLERGTGGNQTDSAVFTEDGGAGPTLVSRGTLEEVASWYDDIDSAEMCLRLRPNLVVSGVPPFWEDQLFTDGGRRFRIGEVALSGVRPIPRCVVPTRDPRTGAEHPEFRETFVHERRERLPAWVDVSEFDGNLFSLAVGTRIPESDRNRTLSVGDPVRL</sequence>
<evidence type="ECO:0000313" key="3">
    <source>
        <dbReference type="Proteomes" id="UP000466535"/>
    </source>
</evidence>
<dbReference type="RefSeq" id="WP_159765077.1">
    <property type="nucleotide sequence ID" value="NZ_WUUT01000007.1"/>
</dbReference>
<feature type="domain" description="MOSC" evidence="1">
    <location>
        <begin position="71"/>
        <end position="262"/>
    </location>
</feature>
<dbReference type="InterPro" id="IPR005302">
    <property type="entry name" value="MoCF_Sase_C"/>
</dbReference>
<evidence type="ECO:0000313" key="2">
    <source>
        <dbReference type="EMBL" id="MXR52928.1"/>
    </source>
</evidence>
<accession>A0A6B0T3S1</accession>
<dbReference type="GO" id="GO:0003824">
    <property type="term" value="F:catalytic activity"/>
    <property type="evidence" value="ECO:0007669"/>
    <property type="project" value="InterPro"/>
</dbReference>
<dbReference type="InterPro" id="IPR011037">
    <property type="entry name" value="Pyrv_Knase-like_insert_dom_sf"/>
</dbReference>
<dbReference type="Proteomes" id="UP000466535">
    <property type="component" value="Unassembled WGS sequence"/>
</dbReference>
<comment type="caution">
    <text evidence="2">The sequence shown here is derived from an EMBL/GenBank/DDBJ whole genome shotgun (WGS) entry which is preliminary data.</text>
</comment>
<dbReference type="InterPro" id="IPR005303">
    <property type="entry name" value="MOCOS_middle"/>
</dbReference>
<protein>
    <submittedName>
        <fullName evidence="2">MOSC domain-containing protein</fullName>
    </submittedName>
</protein>
<reference evidence="2 3" key="1">
    <citation type="submission" date="2019-12" db="EMBL/GenBank/DDBJ databases">
        <title>Isolation and characterization of three novel carbon monoxide-oxidizing members of Halobacteria from salione crusts and soils.</title>
        <authorList>
            <person name="Myers M.R."/>
            <person name="King G.M."/>
        </authorList>
    </citation>
    <scope>NUCLEOTIDE SEQUENCE [LARGE SCALE GENOMIC DNA]</scope>
    <source>
        <strain evidence="2 3">WSH3</strain>
    </source>
</reference>
<dbReference type="EMBL" id="WUUT01000007">
    <property type="protein sequence ID" value="MXR52928.1"/>
    <property type="molecule type" value="Genomic_DNA"/>
</dbReference>
<dbReference type="GO" id="GO:0030151">
    <property type="term" value="F:molybdenum ion binding"/>
    <property type="evidence" value="ECO:0007669"/>
    <property type="project" value="InterPro"/>
</dbReference>
<evidence type="ECO:0000259" key="1">
    <source>
        <dbReference type="PROSITE" id="PS51340"/>
    </source>
</evidence>
<organism evidence="2 3">
    <name type="scientific">Halovenus carboxidivorans</name>
    <dbReference type="NCBI Taxonomy" id="2692199"/>
    <lineage>
        <taxon>Archaea</taxon>
        <taxon>Methanobacteriati</taxon>
        <taxon>Methanobacteriota</taxon>
        <taxon>Stenosarchaea group</taxon>
        <taxon>Halobacteria</taxon>
        <taxon>Halobacteriales</taxon>
        <taxon>Haloarculaceae</taxon>
        <taxon>Halovenus</taxon>
    </lineage>
</organism>
<keyword evidence="3" id="KW-1185">Reference proteome</keyword>
<dbReference type="PROSITE" id="PS51340">
    <property type="entry name" value="MOSC"/>
    <property type="match status" value="1"/>
</dbReference>